<name>A0A0N0XIV3_9NEIS</name>
<keyword evidence="6" id="KW-1278">Translocase</keyword>
<dbReference type="SMART" id="SM00382">
    <property type="entry name" value="AAA"/>
    <property type="match status" value="1"/>
</dbReference>
<dbReference type="GO" id="GO:0016887">
    <property type="term" value="F:ATP hydrolysis activity"/>
    <property type="evidence" value="ECO:0007669"/>
    <property type="project" value="InterPro"/>
</dbReference>
<dbReference type="InterPro" id="IPR017871">
    <property type="entry name" value="ABC_transporter-like_CS"/>
</dbReference>
<evidence type="ECO:0000313" key="9">
    <source>
        <dbReference type="EMBL" id="KPC53077.1"/>
    </source>
</evidence>
<evidence type="ECO:0000256" key="2">
    <source>
        <dbReference type="ARBA" id="ARBA00022475"/>
    </source>
</evidence>
<dbReference type="OrthoDB" id="5298774at2"/>
<evidence type="ECO:0000256" key="3">
    <source>
        <dbReference type="ARBA" id="ARBA00022519"/>
    </source>
</evidence>
<dbReference type="GO" id="GO:0005524">
    <property type="term" value="F:ATP binding"/>
    <property type="evidence" value="ECO:0007669"/>
    <property type="project" value="UniProtKB-KW"/>
</dbReference>
<comment type="caution">
    <text evidence="9">The sequence shown here is derived from an EMBL/GenBank/DDBJ whole genome shotgun (WGS) entry which is preliminary data.</text>
</comment>
<dbReference type="Pfam" id="PF00005">
    <property type="entry name" value="ABC_tran"/>
    <property type="match status" value="1"/>
</dbReference>
<keyword evidence="1" id="KW-0813">Transport</keyword>
<gene>
    <name evidence="9" type="primary">cysA_1</name>
    <name evidence="9" type="ORF">WG78_11320</name>
</gene>
<proteinExistence type="predicted"/>
<keyword evidence="10" id="KW-1185">Reference proteome</keyword>
<dbReference type="SUPFAM" id="SSF52540">
    <property type="entry name" value="P-loop containing nucleoside triphosphate hydrolases"/>
    <property type="match status" value="1"/>
</dbReference>
<sequence length="285" mass="30876">MSLQLQFSRQIAGRNVTVDCDIPRGDCLALYGPSGVGKTTLLRTLAGFDRIDHGRIAFGAQTWDDGQRYTPVERRRVGYVFQDFALFPNMTAARQLAYAQPRQPTQSVEHWLQLTGLAAHGQGYPQQLSGGQRQRLALARALASEPDLLLLDEPLSALDASLREQLQESLAGLLAQTRLTTVLVSHDLGEVFRLAQHVLKLDGDGATQYGTPQQVLLQRGQYGRYQLTGRVLLLAPAEVQCRVVVAIGQETVTTLISHTEAAGLHVGQAVAVSLNGASATLTALS</sequence>
<dbReference type="AlphaFoldDB" id="A0A0N0XIV3"/>
<keyword evidence="7" id="KW-0472">Membrane</keyword>
<organism evidence="9 10">
    <name type="scientific">Amantichitinum ursilacus</name>
    <dbReference type="NCBI Taxonomy" id="857265"/>
    <lineage>
        <taxon>Bacteria</taxon>
        <taxon>Pseudomonadati</taxon>
        <taxon>Pseudomonadota</taxon>
        <taxon>Betaproteobacteria</taxon>
        <taxon>Neisseriales</taxon>
        <taxon>Chitinibacteraceae</taxon>
        <taxon>Amantichitinum</taxon>
    </lineage>
</organism>
<dbReference type="PANTHER" id="PTHR42781:SF5">
    <property type="entry name" value="PUTRESCINE TRANSPORT ATP-BINDING PROTEIN POTG"/>
    <property type="match status" value="1"/>
</dbReference>
<dbReference type="Gene3D" id="3.40.50.300">
    <property type="entry name" value="P-loop containing nucleotide triphosphate hydrolases"/>
    <property type="match status" value="1"/>
</dbReference>
<protein>
    <submittedName>
        <fullName evidence="9">Sulfate/thiosulfate import ATP-binding protein CysA</fullName>
        <ecNumber evidence="9">3.6.3.25</ecNumber>
    </submittedName>
</protein>
<dbReference type="RefSeq" id="WP_053937911.1">
    <property type="nucleotide sequence ID" value="NZ_LAQT01000008.1"/>
</dbReference>
<evidence type="ECO:0000256" key="7">
    <source>
        <dbReference type="ARBA" id="ARBA00023136"/>
    </source>
</evidence>
<dbReference type="STRING" id="857265.WG78_11320"/>
<keyword evidence="2" id="KW-1003">Cell membrane</keyword>
<evidence type="ECO:0000256" key="5">
    <source>
        <dbReference type="ARBA" id="ARBA00022840"/>
    </source>
</evidence>
<keyword evidence="3" id="KW-0997">Cell inner membrane</keyword>
<evidence type="ECO:0000256" key="1">
    <source>
        <dbReference type="ARBA" id="ARBA00022448"/>
    </source>
</evidence>
<dbReference type="InterPro" id="IPR003593">
    <property type="entry name" value="AAA+_ATPase"/>
</dbReference>
<keyword evidence="9" id="KW-0378">Hydrolase</keyword>
<dbReference type="PROSITE" id="PS00211">
    <property type="entry name" value="ABC_TRANSPORTER_1"/>
    <property type="match status" value="1"/>
</dbReference>
<accession>A0A0N0XIV3</accession>
<evidence type="ECO:0000313" key="10">
    <source>
        <dbReference type="Proteomes" id="UP000037939"/>
    </source>
</evidence>
<keyword evidence="5 9" id="KW-0067">ATP-binding</keyword>
<dbReference type="EC" id="3.6.3.25" evidence="9"/>
<dbReference type="InterPro" id="IPR050093">
    <property type="entry name" value="ABC_SmlMolc_Importer"/>
</dbReference>
<reference evidence="9 10" key="1">
    <citation type="submission" date="2015-07" db="EMBL/GenBank/DDBJ databases">
        <title>Draft genome sequence of the Amantichitinum ursilacus IGB-41, a new chitin-degrading bacterium.</title>
        <authorList>
            <person name="Kirstahler P."/>
            <person name="Guenther M."/>
            <person name="Grumaz C."/>
            <person name="Rupp S."/>
            <person name="Zibek S."/>
            <person name="Sohn K."/>
        </authorList>
    </citation>
    <scope>NUCLEOTIDE SEQUENCE [LARGE SCALE GENOMIC DNA]</scope>
    <source>
        <strain evidence="9 10">IGB-41</strain>
    </source>
</reference>
<feature type="domain" description="ABC transporter" evidence="8">
    <location>
        <begin position="1"/>
        <end position="228"/>
    </location>
</feature>
<evidence type="ECO:0000256" key="6">
    <source>
        <dbReference type="ARBA" id="ARBA00022967"/>
    </source>
</evidence>
<evidence type="ECO:0000256" key="4">
    <source>
        <dbReference type="ARBA" id="ARBA00022741"/>
    </source>
</evidence>
<dbReference type="PROSITE" id="PS50893">
    <property type="entry name" value="ABC_TRANSPORTER_2"/>
    <property type="match status" value="1"/>
</dbReference>
<dbReference type="PANTHER" id="PTHR42781">
    <property type="entry name" value="SPERMIDINE/PUTRESCINE IMPORT ATP-BINDING PROTEIN POTA"/>
    <property type="match status" value="1"/>
</dbReference>
<dbReference type="EMBL" id="LAQT01000008">
    <property type="protein sequence ID" value="KPC53077.1"/>
    <property type="molecule type" value="Genomic_DNA"/>
</dbReference>
<keyword evidence="4" id="KW-0547">Nucleotide-binding</keyword>
<evidence type="ECO:0000259" key="8">
    <source>
        <dbReference type="PROSITE" id="PS50893"/>
    </source>
</evidence>
<dbReference type="InterPro" id="IPR003439">
    <property type="entry name" value="ABC_transporter-like_ATP-bd"/>
</dbReference>
<dbReference type="Proteomes" id="UP000037939">
    <property type="component" value="Unassembled WGS sequence"/>
</dbReference>
<dbReference type="InterPro" id="IPR027417">
    <property type="entry name" value="P-loop_NTPase"/>
</dbReference>